<keyword evidence="3" id="KW-1185">Reference proteome</keyword>
<protein>
    <submittedName>
        <fullName evidence="2">Uncharacterized protein</fullName>
    </submittedName>
</protein>
<evidence type="ECO:0000313" key="3">
    <source>
        <dbReference type="Proteomes" id="UP000216454"/>
    </source>
</evidence>
<sequence length="138" mass="15532">MLFRDVDYLTRLLSIVGGILSITVAMLTVSPNVRGRLARWLLSSLDPADLPQAAPMRHISERLDSVEQALNQLQRDTVKNTLMHLMREDDGDDHTQEVAYELAKLKALGGDCWVVDAAQRYLIDHTTGAHPRRGKEEQ</sequence>
<dbReference type="EMBL" id="MWWQ01000005">
    <property type="protein sequence ID" value="OZG52755.1"/>
    <property type="molecule type" value="Genomic_DNA"/>
</dbReference>
<accession>A0A261F103</accession>
<keyword evidence="1" id="KW-1133">Transmembrane helix</keyword>
<reference evidence="2 3" key="1">
    <citation type="journal article" date="2017" name="BMC Genomics">
        <title>Comparative genomic and phylogenomic analyses of the Bifidobacteriaceae family.</title>
        <authorList>
            <person name="Lugli G.A."/>
            <person name="Milani C."/>
            <person name="Turroni F."/>
            <person name="Duranti S."/>
            <person name="Mancabelli L."/>
            <person name="Mangifesta M."/>
            <person name="Ferrario C."/>
            <person name="Modesto M."/>
            <person name="Mattarelli P."/>
            <person name="Jiri K."/>
            <person name="van Sinderen D."/>
            <person name="Ventura M."/>
        </authorList>
    </citation>
    <scope>NUCLEOTIDE SEQUENCE [LARGE SCALE GENOMIC DNA]</scope>
    <source>
        <strain evidence="2 3">DSM 24744</strain>
    </source>
</reference>
<comment type="caution">
    <text evidence="2">The sequence shown here is derived from an EMBL/GenBank/DDBJ whole genome shotgun (WGS) entry which is preliminary data.</text>
</comment>
<evidence type="ECO:0000256" key="1">
    <source>
        <dbReference type="SAM" id="Phobius"/>
    </source>
</evidence>
<dbReference type="AlphaFoldDB" id="A0A261F103"/>
<keyword evidence="1" id="KW-0472">Membrane</keyword>
<proteinExistence type="predicted"/>
<name>A0A261F103_9BIFI</name>
<keyword evidence="1" id="KW-0812">Transmembrane</keyword>
<organism evidence="2 3">
    <name type="scientific">Pseudoscardovia suis</name>
    <dbReference type="NCBI Taxonomy" id="987063"/>
    <lineage>
        <taxon>Bacteria</taxon>
        <taxon>Bacillati</taxon>
        <taxon>Actinomycetota</taxon>
        <taxon>Actinomycetes</taxon>
        <taxon>Bifidobacteriales</taxon>
        <taxon>Bifidobacteriaceae</taxon>
        <taxon>Pseudoscardovia</taxon>
    </lineage>
</organism>
<evidence type="ECO:0000313" key="2">
    <source>
        <dbReference type="EMBL" id="OZG52755.1"/>
    </source>
</evidence>
<dbReference type="Proteomes" id="UP000216454">
    <property type="component" value="Unassembled WGS sequence"/>
</dbReference>
<gene>
    <name evidence="2" type="ORF">PSSU_0373</name>
</gene>
<feature type="transmembrane region" description="Helical" evidence="1">
    <location>
        <begin position="12"/>
        <end position="29"/>
    </location>
</feature>